<feature type="transmembrane region" description="Helical" evidence="8">
    <location>
        <begin position="477"/>
        <end position="501"/>
    </location>
</feature>
<feature type="transmembrane region" description="Helical" evidence="8">
    <location>
        <begin position="107"/>
        <end position="127"/>
    </location>
</feature>
<evidence type="ECO:0000256" key="7">
    <source>
        <dbReference type="SAM" id="MobiDB-lite"/>
    </source>
</evidence>
<proteinExistence type="predicted"/>
<evidence type="ECO:0000256" key="8">
    <source>
        <dbReference type="SAM" id="Phobius"/>
    </source>
</evidence>
<dbReference type="RefSeq" id="WP_068202660.1">
    <property type="nucleotide sequence ID" value="NZ_CP014209.1"/>
</dbReference>
<evidence type="ECO:0000256" key="4">
    <source>
        <dbReference type="ARBA" id="ARBA00022692"/>
    </source>
</evidence>
<feature type="domain" description="Major facilitator superfamily (MFS) profile" evidence="9">
    <location>
        <begin position="15"/>
        <end position="505"/>
    </location>
</feature>
<dbReference type="GO" id="GO:0005886">
    <property type="term" value="C:plasma membrane"/>
    <property type="evidence" value="ECO:0007669"/>
    <property type="project" value="UniProtKB-SubCell"/>
</dbReference>
<dbReference type="PROSITE" id="PS50850">
    <property type="entry name" value="MFS"/>
    <property type="match status" value="1"/>
</dbReference>
<keyword evidence="4 8" id="KW-0812">Transmembrane</keyword>
<keyword evidence="3" id="KW-1003">Cell membrane</keyword>
<evidence type="ECO:0000259" key="9">
    <source>
        <dbReference type="PROSITE" id="PS50850"/>
    </source>
</evidence>
<dbReference type="OrthoDB" id="4571944at2"/>
<keyword evidence="6 8" id="KW-0472">Membrane</keyword>
<feature type="transmembrane region" description="Helical" evidence="8">
    <location>
        <begin position="81"/>
        <end position="101"/>
    </location>
</feature>
<dbReference type="InterPro" id="IPR020846">
    <property type="entry name" value="MFS_dom"/>
</dbReference>
<dbReference type="InterPro" id="IPR036259">
    <property type="entry name" value="MFS_trans_sf"/>
</dbReference>
<evidence type="ECO:0000256" key="6">
    <source>
        <dbReference type="ARBA" id="ARBA00023136"/>
    </source>
</evidence>
<keyword evidence="2" id="KW-0813">Transport</keyword>
<evidence type="ECO:0000313" key="10">
    <source>
        <dbReference type="EMBL" id="ANC31348.1"/>
    </source>
</evidence>
<reference evidence="10 11" key="1">
    <citation type="submission" date="2016-01" db="EMBL/GenBank/DDBJ databases">
        <title>Complete genome sequence of a soil Actinobacterium, Isoptericola dokdonensis DS-3.</title>
        <authorList>
            <person name="Kwon S.-K."/>
            <person name="Kim J.F."/>
        </authorList>
    </citation>
    <scope>NUCLEOTIDE SEQUENCE [LARGE SCALE GENOMIC DNA]</scope>
    <source>
        <strain evidence="10 11">DS-3</strain>
    </source>
</reference>
<protein>
    <submittedName>
        <fullName evidence="10">Multidrug resistance protein stp</fullName>
    </submittedName>
</protein>
<feature type="transmembrane region" description="Helical" evidence="8">
    <location>
        <begin position="230"/>
        <end position="249"/>
    </location>
</feature>
<dbReference type="KEGG" id="ido:I598_1800"/>
<dbReference type="EMBL" id="CP014209">
    <property type="protein sequence ID" value="ANC31348.1"/>
    <property type="molecule type" value="Genomic_DNA"/>
</dbReference>
<feature type="transmembrane region" description="Helical" evidence="8">
    <location>
        <begin position="300"/>
        <end position="320"/>
    </location>
</feature>
<feature type="transmembrane region" description="Helical" evidence="8">
    <location>
        <begin position="270"/>
        <end position="294"/>
    </location>
</feature>
<dbReference type="SUPFAM" id="SSF103473">
    <property type="entry name" value="MFS general substrate transporter"/>
    <property type="match status" value="1"/>
</dbReference>
<feature type="transmembrane region" description="Helical" evidence="8">
    <location>
        <begin position="332"/>
        <end position="351"/>
    </location>
</feature>
<dbReference type="STRING" id="1300344.I598_1800"/>
<organism evidence="10 11">
    <name type="scientific">Isoptericola dokdonensis DS-3</name>
    <dbReference type="NCBI Taxonomy" id="1300344"/>
    <lineage>
        <taxon>Bacteria</taxon>
        <taxon>Bacillati</taxon>
        <taxon>Actinomycetota</taxon>
        <taxon>Actinomycetes</taxon>
        <taxon>Micrococcales</taxon>
        <taxon>Promicromonosporaceae</taxon>
        <taxon>Isoptericola</taxon>
    </lineage>
</organism>
<keyword evidence="11" id="KW-1185">Reference proteome</keyword>
<dbReference type="Proteomes" id="UP000076794">
    <property type="component" value="Chromosome"/>
</dbReference>
<comment type="subcellular location">
    <subcellularLocation>
        <location evidence="1">Cell membrane</location>
        <topology evidence="1">Multi-pass membrane protein</topology>
    </subcellularLocation>
</comment>
<dbReference type="InterPro" id="IPR011701">
    <property type="entry name" value="MFS"/>
</dbReference>
<dbReference type="GO" id="GO:0022857">
    <property type="term" value="F:transmembrane transporter activity"/>
    <property type="evidence" value="ECO:0007669"/>
    <property type="project" value="InterPro"/>
</dbReference>
<evidence type="ECO:0000256" key="2">
    <source>
        <dbReference type="ARBA" id="ARBA00022448"/>
    </source>
</evidence>
<evidence type="ECO:0000256" key="1">
    <source>
        <dbReference type="ARBA" id="ARBA00004651"/>
    </source>
</evidence>
<dbReference type="PATRIC" id="fig|1300344.3.peg.1807"/>
<dbReference type="PANTHER" id="PTHR42718">
    <property type="entry name" value="MAJOR FACILITATOR SUPERFAMILY MULTIDRUG TRANSPORTER MFSC"/>
    <property type="match status" value="1"/>
</dbReference>
<feature type="transmembrane region" description="Helical" evidence="8">
    <location>
        <begin position="50"/>
        <end position="69"/>
    </location>
</feature>
<dbReference type="PROSITE" id="PS51257">
    <property type="entry name" value="PROKAR_LIPOPROTEIN"/>
    <property type="match status" value="1"/>
</dbReference>
<dbReference type="Pfam" id="PF07690">
    <property type="entry name" value="MFS_1"/>
    <property type="match status" value="1"/>
</dbReference>
<feature type="region of interest" description="Disordered" evidence="7">
    <location>
        <begin position="512"/>
        <end position="554"/>
    </location>
</feature>
<name>A0A161I749_9MICO</name>
<feature type="transmembrane region" description="Helical" evidence="8">
    <location>
        <begin position="404"/>
        <end position="421"/>
    </location>
</feature>
<feature type="compositionally biased region" description="Pro residues" evidence="7">
    <location>
        <begin position="538"/>
        <end position="554"/>
    </location>
</feature>
<feature type="transmembrane region" description="Helical" evidence="8">
    <location>
        <begin position="139"/>
        <end position="161"/>
    </location>
</feature>
<dbReference type="PANTHER" id="PTHR42718:SF46">
    <property type="entry name" value="BLR6921 PROTEIN"/>
    <property type="match status" value="1"/>
</dbReference>
<evidence type="ECO:0000256" key="5">
    <source>
        <dbReference type="ARBA" id="ARBA00022989"/>
    </source>
</evidence>
<feature type="transmembrane region" description="Helical" evidence="8">
    <location>
        <begin position="200"/>
        <end position="218"/>
    </location>
</feature>
<accession>A0A161I749</accession>
<gene>
    <name evidence="10" type="primary">stp_2</name>
    <name evidence="10" type="ORF">I598_1800</name>
</gene>
<keyword evidence="5 8" id="KW-1133">Transmembrane helix</keyword>
<dbReference type="AlphaFoldDB" id="A0A161I749"/>
<dbReference type="Gene3D" id="1.20.1250.20">
    <property type="entry name" value="MFS general substrate transporter like domains"/>
    <property type="match status" value="1"/>
</dbReference>
<sequence>MATATKAPAKGTTAALIALTAASCLQVVDPTANSIAVVDAAVDLQMDGAQRAFASSVGTLALAAFILTTGSLGDRLGRRRVMLAGLVVAAAGGVITAVAPVTPIFMLGRAITGIGIAAAFGLSFALLRSVLPDNLPKAVAFWLAGQTAAALVLGIVVGYLAGLSWRFGYLLMPVVAVVALLMCLRGLPEAKAETVGPFDYVGLSAIAVAMIGIIYGLSNAATYGWTSAQVLVPVVVGLVAMAVFIWWEARVEFPAFPVKLFRDPELAGSVATGFSFNMWQAVVTIMLSMLWQYVYQYESLTVSLALMPMSLAMVVGATVAGRLLARGVPASVNLLVGHTVLVGTLVILGFTTTGSPYWFFLILTLAGGFARMLNETTMGQFFVGKPPASLTGAMASSKTAIGQLSFALGTALSTTFVFGQYGRGIAQAFQDANVQPEQQGVYTGMITQYISGGDMSEYDASEVDAVVGQASDIFVDAFGGTMLIFAGILTVFAIISTLFFAKANRMRKAGTYASGPLTADGRPQALVGGSAGEAGPAAPSPHPGDDPAPPAARH</sequence>
<evidence type="ECO:0000256" key="3">
    <source>
        <dbReference type="ARBA" id="ARBA00022475"/>
    </source>
</evidence>
<evidence type="ECO:0000313" key="11">
    <source>
        <dbReference type="Proteomes" id="UP000076794"/>
    </source>
</evidence>
<feature type="transmembrane region" description="Helical" evidence="8">
    <location>
        <begin position="167"/>
        <end position="188"/>
    </location>
</feature>